<protein>
    <submittedName>
        <fullName evidence="2">Type II secretion system protein</fullName>
    </submittedName>
</protein>
<evidence type="ECO:0000313" key="2">
    <source>
        <dbReference type="EMBL" id="MDT0581263.1"/>
    </source>
</evidence>
<dbReference type="InterPro" id="IPR012902">
    <property type="entry name" value="N_methyl_site"/>
</dbReference>
<accession>A0AAW8R283</accession>
<dbReference type="PROSITE" id="PS00409">
    <property type="entry name" value="PROKAR_NTER_METHYL"/>
    <property type="match status" value="1"/>
</dbReference>
<dbReference type="RefSeq" id="WP_311360074.1">
    <property type="nucleotide sequence ID" value="NZ_JAVRIE010000001.1"/>
</dbReference>
<sequence>MKKQQGFTLIELIIVIVLLSILSVVAIPKFLSFQDDANAAVVNGTGAAFRASVELANYKWRASGNNGQVNDLDVYGSGNNLIDINANGWPAQSTSTAEASIALNGTDDCISVWSALLNDGSPGVATDASQDYQVAYASNACTYFLVASPDYSITYNSLTGLVTIDDTI</sequence>
<reference evidence="2 3" key="1">
    <citation type="submission" date="2023-09" db="EMBL/GenBank/DDBJ databases">
        <authorList>
            <person name="Rey-Velasco X."/>
        </authorList>
    </citation>
    <scope>NUCLEOTIDE SEQUENCE [LARGE SCALE GENOMIC DNA]</scope>
    <source>
        <strain evidence="2 3">W409</strain>
    </source>
</reference>
<dbReference type="Gene3D" id="3.30.700.10">
    <property type="entry name" value="Glycoprotein, Type 4 Pilin"/>
    <property type="match status" value="1"/>
</dbReference>
<dbReference type="EMBL" id="JAVRIE010000001">
    <property type="protein sequence ID" value="MDT0581263.1"/>
    <property type="molecule type" value="Genomic_DNA"/>
</dbReference>
<keyword evidence="1" id="KW-0472">Membrane</keyword>
<dbReference type="InterPro" id="IPR045584">
    <property type="entry name" value="Pilin-like"/>
</dbReference>
<proteinExistence type="predicted"/>
<dbReference type="NCBIfam" id="TIGR02532">
    <property type="entry name" value="IV_pilin_GFxxxE"/>
    <property type="match status" value="1"/>
</dbReference>
<name>A0AAW8R283_9ALTE</name>
<dbReference type="SUPFAM" id="SSF54523">
    <property type="entry name" value="Pili subunits"/>
    <property type="match status" value="1"/>
</dbReference>
<keyword evidence="3" id="KW-1185">Reference proteome</keyword>
<organism evidence="2 3">
    <name type="scientific">Brumicola blandensis</name>
    <dbReference type="NCBI Taxonomy" id="3075611"/>
    <lineage>
        <taxon>Bacteria</taxon>
        <taxon>Pseudomonadati</taxon>
        <taxon>Pseudomonadota</taxon>
        <taxon>Gammaproteobacteria</taxon>
        <taxon>Alteromonadales</taxon>
        <taxon>Alteromonadaceae</taxon>
        <taxon>Brumicola</taxon>
    </lineage>
</organism>
<dbReference type="Proteomes" id="UP001249020">
    <property type="component" value="Unassembled WGS sequence"/>
</dbReference>
<evidence type="ECO:0000313" key="3">
    <source>
        <dbReference type="Proteomes" id="UP001249020"/>
    </source>
</evidence>
<dbReference type="Pfam" id="PF07963">
    <property type="entry name" value="N_methyl"/>
    <property type="match status" value="1"/>
</dbReference>
<gene>
    <name evidence="2" type="ORF">RM544_01815</name>
</gene>
<keyword evidence="1" id="KW-0812">Transmembrane</keyword>
<feature type="transmembrane region" description="Helical" evidence="1">
    <location>
        <begin position="7"/>
        <end position="27"/>
    </location>
</feature>
<comment type="caution">
    <text evidence="2">The sequence shown here is derived from an EMBL/GenBank/DDBJ whole genome shotgun (WGS) entry which is preliminary data.</text>
</comment>
<keyword evidence="1" id="KW-1133">Transmembrane helix</keyword>
<evidence type="ECO:0000256" key="1">
    <source>
        <dbReference type="SAM" id="Phobius"/>
    </source>
</evidence>
<dbReference type="AlphaFoldDB" id="A0AAW8R283"/>